<dbReference type="Pfam" id="PF13541">
    <property type="entry name" value="ChlI"/>
    <property type="match status" value="1"/>
</dbReference>
<reference evidence="3" key="1">
    <citation type="journal article" date="2014" name="Int. J. Syst. Evol. Microbiol.">
        <title>Complete genome sequence of Corynebacterium casei LMG S-19264T (=DSM 44701T), isolated from a smear-ripened cheese.</title>
        <authorList>
            <consortium name="US DOE Joint Genome Institute (JGI-PGF)"/>
            <person name="Walter F."/>
            <person name="Albersmeier A."/>
            <person name="Kalinowski J."/>
            <person name="Ruckert C."/>
        </authorList>
    </citation>
    <scope>NUCLEOTIDE SEQUENCE</scope>
    <source>
        <strain evidence="3">JCM 3276</strain>
    </source>
</reference>
<dbReference type="Pfam" id="PF01078">
    <property type="entry name" value="Mg_chelatase"/>
    <property type="match status" value="1"/>
</dbReference>
<evidence type="ECO:0000313" key="3">
    <source>
        <dbReference type="EMBL" id="GGS51328.1"/>
    </source>
</evidence>
<sequence>MGLTRVWSVALVGVDGVPVEIEADIGGGKPRTQIVGLPDAALNEAKDRVRAATRNSGLLWPDQAITLALSPAALPKGGSGYDLALAVAVQIADNPAECRPLSDTVFIGELALDGRLRAVRGVLPCLMAARRSGITRAVVPRSVLPEAALVRDMAVLGADQLTEVLRWIRGAEDTLHHPTESAPRPAPAVPDLSDVVGQQEGKWALEVAAAGGHNLLFIGPPGAGKSMLARRLPGILPDLTPEQALEVTAVHSIVGGLSTDNPLITVPPFIAPHHTTSVAALTGGGVGLAKPGAMSKAHRGILFLDEVCEFAADRLECLRTALEEGEVRLARRDGIVRYPAACQVVMATNPCPCAPIKDRDCMCTAVARRRYLTRLSGPLLDRVDLQIRIPAITAMAPHEDTPETSATVAARVRAARARATHRWRENGWHTNAEVPGPALRREFPPPPEAMVMLDRALATGALTARGADRCIRVAWTLADLAEAPTPTADHIAAALHFRDRLTLQPTPSYPTHPKSRARYG</sequence>
<dbReference type="RefSeq" id="WP_189213318.1">
    <property type="nucleotide sequence ID" value="NZ_BMRB01000006.1"/>
</dbReference>
<dbReference type="InterPro" id="IPR020568">
    <property type="entry name" value="Ribosomal_Su5_D2-typ_SF"/>
</dbReference>
<name>A0A918LIF5_9PSEU</name>
<dbReference type="AlphaFoldDB" id="A0A918LIF5"/>
<dbReference type="SUPFAM" id="SSF52540">
    <property type="entry name" value="P-loop containing nucleoside triphosphate hydrolases"/>
    <property type="match status" value="1"/>
</dbReference>
<reference evidence="3" key="2">
    <citation type="submission" date="2020-09" db="EMBL/GenBank/DDBJ databases">
        <authorList>
            <person name="Sun Q."/>
            <person name="Ohkuma M."/>
        </authorList>
    </citation>
    <scope>NUCLEOTIDE SEQUENCE</scope>
    <source>
        <strain evidence="3">JCM 3276</strain>
    </source>
</reference>
<dbReference type="GO" id="GO:0005524">
    <property type="term" value="F:ATP binding"/>
    <property type="evidence" value="ECO:0007669"/>
    <property type="project" value="InterPro"/>
</dbReference>
<dbReference type="InterPro" id="IPR000523">
    <property type="entry name" value="Mg_chelatse_chII-like_cat_dom"/>
</dbReference>
<dbReference type="InterPro" id="IPR003593">
    <property type="entry name" value="AAA+_ATPase"/>
</dbReference>
<dbReference type="PANTHER" id="PTHR32039">
    <property type="entry name" value="MAGNESIUM-CHELATASE SUBUNIT CHLI"/>
    <property type="match status" value="1"/>
</dbReference>
<comment type="similarity">
    <text evidence="1">Belongs to the Mg-chelatase subunits D/I family. ComM subfamily.</text>
</comment>
<dbReference type="CDD" id="cd00009">
    <property type="entry name" value="AAA"/>
    <property type="match status" value="1"/>
</dbReference>
<dbReference type="NCBIfam" id="TIGR00368">
    <property type="entry name" value="YifB family Mg chelatase-like AAA ATPase"/>
    <property type="match status" value="1"/>
</dbReference>
<dbReference type="PANTHER" id="PTHR32039:SF7">
    <property type="entry name" value="COMPETENCE PROTEIN COMM"/>
    <property type="match status" value="1"/>
</dbReference>
<comment type="caution">
    <text evidence="3">The sequence shown here is derived from an EMBL/GenBank/DDBJ whole genome shotgun (WGS) entry which is preliminary data.</text>
</comment>
<feature type="domain" description="AAA+ ATPase" evidence="2">
    <location>
        <begin position="211"/>
        <end position="393"/>
    </location>
</feature>
<dbReference type="SUPFAM" id="SSF54211">
    <property type="entry name" value="Ribosomal protein S5 domain 2-like"/>
    <property type="match status" value="1"/>
</dbReference>
<dbReference type="Proteomes" id="UP000660680">
    <property type="component" value="Unassembled WGS sequence"/>
</dbReference>
<dbReference type="InterPro" id="IPR045006">
    <property type="entry name" value="CHLI-like"/>
</dbReference>
<keyword evidence="4" id="KW-1185">Reference proteome</keyword>
<dbReference type="Gene3D" id="3.40.50.300">
    <property type="entry name" value="P-loop containing nucleotide triphosphate hydrolases"/>
    <property type="match status" value="1"/>
</dbReference>
<dbReference type="InterPro" id="IPR014721">
    <property type="entry name" value="Ribsml_uS5_D2-typ_fold_subgr"/>
</dbReference>
<protein>
    <recommendedName>
        <fullName evidence="2">AAA+ ATPase domain-containing protein</fullName>
    </recommendedName>
</protein>
<dbReference type="SMART" id="SM00382">
    <property type="entry name" value="AAA"/>
    <property type="match status" value="1"/>
</dbReference>
<evidence type="ECO:0000259" key="2">
    <source>
        <dbReference type="SMART" id="SM00382"/>
    </source>
</evidence>
<evidence type="ECO:0000313" key="4">
    <source>
        <dbReference type="Proteomes" id="UP000660680"/>
    </source>
</evidence>
<proteinExistence type="inferred from homology"/>
<accession>A0A918LIF5</accession>
<dbReference type="Gene3D" id="3.30.230.10">
    <property type="match status" value="1"/>
</dbReference>
<evidence type="ECO:0000256" key="1">
    <source>
        <dbReference type="ARBA" id="ARBA00006354"/>
    </source>
</evidence>
<dbReference type="InterPro" id="IPR027417">
    <property type="entry name" value="P-loop_NTPase"/>
</dbReference>
<dbReference type="InterPro" id="IPR004482">
    <property type="entry name" value="Mg_chelat-rel"/>
</dbReference>
<gene>
    <name evidence="3" type="primary">comM</name>
    <name evidence="3" type="ORF">GCM10010171_52920</name>
</gene>
<dbReference type="InterPro" id="IPR025158">
    <property type="entry name" value="Mg_chelat-rel_C"/>
</dbReference>
<organism evidence="3 4">
    <name type="scientific">Actinokineospora fastidiosa</name>
    <dbReference type="NCBI Taxonomy" id="1816"/>
    <lineage>
        <taxon>Bacteria</taxon>
        <taxon>Bacillati</taxon>
        <taxon>Actinomycetota</taxon>
        <taxon>Actinomycetes</taxon>
        <taxon>Pseudonocardiales</taxon>
        <taxon>Pseudonocardiaceae</taxon>
        <taxon>Actinokineospora</taxon>
    </lineage>
</organism>
<dbReference type="Pfam" id="PF13335">
    <property type="entry name" value="Mg_chelatase_C"/>
    <property type="match status" value="1"/>
</dbReference>
<dbReference type="EMBL" id="BMRB01000006">
    <property type="protein sequence ID" value="GGS51328.1"/>
    <property type="molecule type" value="Genomic_DNA"/>
</dbReference>